<evidence type="ECO:0000313" key="2">
    <source>
        <dbReference type="EMBL" id="PIC14753.1"/>
    </source>
</evidence>
<dbReference type="Pfam" id="PF01827">
    <property type="entry name" value="FTH"/>
    <property type="match status" value="1"/>
</dbReference>
<protein>
    <recommendedName>
        <fullName evidence="1">F-box domain-containing protein</fullName>
    </recommendedName>
</protein>
<dbReference type="GO" id="GO:0045087">
    <property type="term" value="P:innate immune response"/>
    <property type="evidence" value="ECO:0007669"/>
    <property type="project" value="TreeGrafter"/>
</dbReference>
<dbReference type="PANTHER" id="PTHR23015">
    <property type="entry name" value="UNCHARACTERIZED C.ELEGANS PROTEIN"/>
    <property type="match status" value="1"/>
</dbReference>
<dbReference type="Proteomes" id="UP000230233">
    <property type="component" value="Unassembled WGS sequence"/>
</dbReference>
<evidence type="ECO:0000313" key="3">
    <source>
        <dbReference type="Proteomes" id="UP000230233"/>
    </source>
</evidence>
<gene>
    <name evidence="2" type="ORF">B9Z55_026950</name>
</gene>
<dbReference type="InterPro" id="IPR001810">
    <property type="entry name" value="F-box_dom"/>
</dbReference>
<proteinExistence type="predicted"/>
<reference evidence="3" key="1">
    <citation type="submission" date="2017-10" db="EMBL/GenBank/DDBJ databases">
        <title>Rapid genome shrinkage in a self-fertile nematode reveals novel sperm competition proteins.</title>
        <authorList>
            <person name="Yin D."/>
            <person name="Schwarz E.M."/>
            <person name="Thomas C.G."/>
            <person name="Felde R.L."/>
            <person name="Korf I.F."/>
            <person name="Cutter A.D."/>
            <person name="Schartner C.M."/>
            <person name="Ralston E.J."/>
            <person name="Meyer B.J."/>
            <person name="Haag E.S."/>
        </authorList>
    </citation>
    <scope>NUCLEOTIDE SEQUENCE [LARGE SCALE GENOMIC DNA]</scope>
    <source>
        <strain evidence="3">JU1422</strain>
    </source>
</reference>
<sequence length="414" mass="48264">MENTPENDDHALKSFILDEVLQKQPIFDSYRKLCEFFEHDAMEYPDFEFWFYRFYHGSRDFNYDRKADPKPKTLMDMPVKLMQKIAGNLDPFERSSLRSMNHAIKDVADSIPPVFESIFISVFHEKLEWHLNEKKFVCKPDGNGCTFLKRNRLKMEKSEKNFIKKGLEHLTPIFKMPNLQVNHLTIMVWDPIPELDNLLPASCHVKIALINGYSIGIILLLQSINPKQIALINGYSIGIILLLQSINPKHLVSLVIGGCRERIGREDYEVIFETEQFKTAKHAAFLWHVKFNVEDLVIFRHLIHFQCWLDSDIGPEEILRMRDIFSTFEEFASCDLEFHSTEEIFPMGRFAEALGAEIPIGPLAEGEGWTINHRYKIPKSNDCLEFKITEEASQCRVNIVKIRNGRYCECKRAL</sequence>
<accession>A0A2G5SIM6</accession>
<feature type="domain" description="F-box" evidence="1">
    <location>
        <begin position="71"/>
        <end position="118"/>
    </location>
</feature>
<dbReference type="OrthoDB" id="3256413at2759"/>
<dbReference type="PANTHER" id="PTHR23015:SF4">
    <property type="entry name" value="DUF38 DOMAIN-CONTAINING PROTEIN-RELATED"/>
    <property type="match status" value="1"/>
</dbReference>
<name>A0A2G5SIM6_9PELO</name>
<organism evidence="2 3">
    <name type="scientific">Caenorhabditis nigoni</name>
    <dbReference type="NCBI Taxonomy" id="1611254"/>
    <lineage>
        <taxon>Eukaryota</taxon>
        <taxon>Metazoa</taxon>
        <taxon>Ecdysozoa</taxon>
        <taxon>Nematoda</taxon>
        <taxon>Chromadorea</taxon>
        <taxon>Rhabditida</taxon>
        <taxon>Rhabditina</taxon>
        <taxon>Rhabditomorpha</taxon>
        <taxon>Rhabditoidea</taxon>
        <taxon>Rhabditidae</taxon>
        <taxon>Peloderinae</taxon>
        <taxon>Caenorhabditis</taxon>
    </lineage>
</organism>
<evidence type="ECO:0000259" key="1">
    <source>
        <dbReference type="PROSITE" id="PS50181"/>
    </source>
</evidence>
<dbReference type="CDD" id="cd22150">
    <property type="entry name" value="F-box_CeFBXA-like"/>
    <property type="match status" value="1"/>
</dbReference>
<comment type="caution">
    <text evidence="2">The sequence shown here is derived from an EMBL/GenBank/DDBJ whole genome shotgun (WGS) entry which is preliminary data.</text>
</comment>
<dbReference type="InterPro" id="IPR002900">
    <property type="entry name" value="DUF38/FTH_CAE_spp"/>
</dbReference>
<dbReference type="InterPro" id="IPR041426">
    <property type="entry name" value="Mos1_HTH"/>
</dbReference>
<dbReference type="EMBL" id="PDUG01000007">
    <property type="protein sequence ID" value="PIC14753.1"/>
    <property type="molecule type" value="Genomic_DNA"/>
</dbReference>
<dbReference type="AlphaFoldDB" id="A0A2G5SIM6"/>
<keyword evidence="3" id="KW-1185">Reference proteome</keyword>
<dbReference type="Pfam" id="PF17906">
    <property type="entry name" value="HTH_48"/>
    <property type="match status" value="1"/>
</dbReference>
<dbReference type="InterPro" id="IPR040161">
    <property type="entry name" value="FB224"/>
</dbReference>
<dbReference type="PROSITE" id="PS50181">
    <property type="entry name" value="FBOX"/>
    <property type="match status" value="1"/>
</dbReference>